<proteinExistence type="predicted"/>
<protein>
    <submittedName>
        <fullName evidence="1">Uncharacterized protein</fullName>
    </submittedName>
</protein>
<evidence type="ECO:0000313" key="2">
    <source>
        <dbReference type="Proteomes" id="UP000002316"/>
    </source>
</evidence>
<dbReference type="AlphaFoldDB" id="D0A6E0"/>
<dbReference type="EMBL" id="FN554974">
    <property type="protein sequence ID" value="CBH17241.1"/>
    <property type="molecule type" value="Genomic_DNA"/>
</dbReference>
<name>D0A6E0_TRYB9</name>
<dbReference type="GeneID" id="23867340"/>
<gene>
    <name evidence="1" type="ORF">TbgDal_XI3590</name>
</gene>
<sequence>MARSGLWIFLYSSDAHSYCLNCLSLLTTRAHTYGIHLTCHKFLFSVYSSRNVVPRDVSTYPFCGGRVYSDFLLFYTPSCNDFLFTFIGVRCGSRRDISLPYPPFFLGGGVFEPDLKFFWRPK</sequence>
<evidence type="ECO:0000313" key="1">
    <source>
        <dbReference type="EMBL" id="CBH17241.1"/>
    </source>
</evidence>
<organism evidence="1 2">
    <name type="scientific">Trypanosoma brucei gambiense (strain MHOM/CI/86/DAL972)</name>
    <dbReference type="NCBI Taxonomy" id="679716"/>
    <lineage>
        <taxon>Eukaryota</taxon>
        <taxon>Discoba</taxon>
        <taxon>Euglenozoa</taxon>
        <taxon>Kinetoplastea</taxon>
        <taxon>Metakinetoplastina</taxon>
        <taxon>Trypanosomatida</taxon>
        <taxon>Trypanosomatidae</taxon>
        <taxon>Trypanosoma</taxon>
    </lineage>
</organism>
<reference evidence="2" key="1">
    <citation type="journal article" date="2010" name="PLoS Negl. Trop. Dis.">
        <title>The genome sequence of Trypanosoma brucei gambiense, causative agent of chronic human african trypanosomiasis.</title>
        <authorList>
            <person name="Jackson A.P."/>
            <person name="Sanders M."/>
            <person name="Berry A."/>
            <person name="McQuillan J."/>
            <person name="Aslett M.A."/>
            <person name="Quail M.A."/>
            <person name="Chukualim B."/>
            <person name="Capewell P."/>
            <person name="MacLeod A."/>
            <person name="Melville S.E."/>
            <person name="Gibson W."/>
            <person name="Barry J.D."/>
            <person name="Berriman M."/>
            <person name="Hertz-Fowler C."/>
        </authorList>
    </citation>
    <scope>NUCLEOTIDE SEQUENCE [LARGE SCALE GENOMIC DNA]</scope>
    <source>
        <strain evidence="2">MHOM/CI/86/DAL972</strain>
    </source>
</reference>
<dbReference type="KEGG" id="tbg:TbgDal_XI3590"/>
<dbReference type="RefSeq" id="XP_011779505.1">
    <property type="nucleotide sequence ID" value="XM_011781203.1"/>
</dbReference>
<accession>D0A6E0</accession>
<dbReference type="Proteomes" id="UP000002316">
    <property type="component" value="Chromosome 11"/>
</dbReference>